<sequence>MLANVSAPAQALACAAALVFVLANVSAPAQASACAVALVFVLVQQGRGCAPVALTQTRLSEHRRCVVSGAEGVNLPFE</sequence>
<gene>
    <name evidence="2" type="ORF">KDH_15490</name>
</gene>
<name>A0ABQ6FLY8_9CHLR</name>
<keyword evidence="1" id="KW-0732">Signal</keyword>
<feature type="signal peptide" evidence="1">
    <location>
        <begin position="1"/>
        <end position="31"/>
    </location>
</feature>
<evidence type="ECO:0000256" key="1">
    <source>
        <dbReference type="SAM" id="SignalP"/>
    </source>
</evidence>
<feature type="chain" id="PRO_5045827837" description="Secreted protein" evidence="1">
    <location>
        <begin position="32"/>
        <end position="78"/>
    </location>
</feature>
<dbReference type="EMBL" id="BSRI01000001">
    <property type="protein sequence ID" value="GLV54702.1"/>
    <property type="molecule type" value="Genomic_DNA"/>
</dbReference>
<proteinExistence type="predicted"/>
<organism evidence="2 3">
    <name type="scientific">Dictyobacter halimunensis</name>
    <dbReference type="NCBI Taxonomy" id="3026934"/>
    <lineage>
        <taxon>Bacteria</taxon>
        <taxon>Bacillati</taxon>
        <taxon>Chloroflexota</taxon>
        <taxon>Ktedonobacteria</taxon>
        <taxon>Ktedonobacterales</taxon>
        <taxon>Dictyobacteraceae</taxon>
        <taxon>Dictyobacter</taxon>
    </lineage>
</organism>
<protein>
    <recommendedName>
        <fullName evidence="4">Secreted protein</fullName>
    </recommendedName>
</protein>
<reference evidence="2 3" key="1">
    <citation type="submission" date="2023-02" db="EMBL/GenBank/DDBJ databases">
        <title>Dictyobacter halimunensis sp. nov., a new member of the class Ktedonobacteria from forest soil in a geothermal area.</title>
        <authorList>
            <person name="Rachmania M.K."/>
            <person name="Ningsih F."/>
            <person name="Sakai Y."/>
            <person name="Yabe S."/>
            <person name="Yokota A."/>
            <person name="Sjamsuridzal W."/>
        </authorList>
    </citation>
    <scope>NUCLEOTIDE SEQUENCE [LARGE SCALE GENOMIC DNA]</scope>
    <source>
        <strain evidence="2 3">S3.2.2.5</strain>
    </source>
</reference>
<keyword evidence="3" id="KW-1185">Reference proteome</keyword>
<dbReference type="Proteomes" id="UP001344906">
    <property type="component" value="Unassembled WGS sequence"/>
</dbReference>
<accession>A0ABQ6FLY8</accession>
<evidence type="ECO:0000313" key="3">
    <source>
        <dbReference type="Proteomes" id="UP001344906"/>
    </source>
</evidence>
<evidence type="ECO:0008006" key="4">
    <source>
        <dbReference type="Google" id="ProtNLM"/>
    </source>
</evidence>
<comment type="caution">
    <text evidence="2">The sequence shown here is derived from an EMBL/GenBank/DDBJ whole genome shotgun (WGS) entry which is preliminary data.</text>
</comment>
<evidence type="ECO:0000313" key="2">
    <source>
        <dbReference type="EMBL" id="GLV54702.1"/>
    </source>
</evidence>